<gene>
    <name evidence="2" type="ORF">GCM10010405_30100</name>
</gene>
<dbReference type="InterPro" id="IPR007436">
    <property type="entry name" value="DUF485"/>
</dbReference>
<dbReference type="EMBL" id="BAAASZ010000020">
    <property type="protein sequence ID" value="GAA2444555.1"/>
    <property type="molecule type" value="Genomic_DNA"/>
</dbReference>
<evidence type="ECO:0000313" key="3">
    <source>
        <dbReference type="Proteomes" id="UP001501638"/>
    </source>
</evidence>
<protein>
    <submittedName>
        <fullName evidence="2">DUF485 domain-containing protein</fullName>
    </submittedName>
</protein>
<keyword evidence="3" id="KW-1185">Reference proteome</keyword>
<sequence>MSADRPQPTLDPAGDAEDRMVAMHSDPRFLDLKRRLTRFVFPASVAFLAWYLLYVVMSVYARGVMSTVLFGDVNVALVFGVLQFVTTFGIAILYSRYADRRLDPVADDLRAELTTPSARTDLWGGRP</sequence>
<accession>A0ABN3JYW4</accession>
<keyword evidence="1" id="KW-0812">Transmembrane</keyword>
<comment type="caution">
    <text evidence="2">The sequence shown here is derived from an EMBL/GenBank/DDBJ whole genome shotgun (WGS) entry which is preliminary data.</text>
</comment>
<keyword evidence="1" id="KW-1133">Transmembrane helix</keyword>
<reference evidence="2 3" key="1">
    <citation type="journal article" date="2019" name="Int. J. Syst. Evol. Microbiol.">
        <title>The Global Catalogue of Microorganisms (GCM) 10K type strain sequencing project: providing services to taxonomists for standard genome sequencing and annotation.</title>
        <authorList>
            <consortium name="The Broad Institute Genomics Platform"/>
            <consortium name="The Broad Institute Genome Sequencing Center for Infectious Disease"/>
            <person name="Wu L."/>
            <person name="Ma J."/>
        </authorList>
    </citation>
    <scope>NUCLEOTIDE SEQUENCE [LARGE SCALE GENOMIC DNA]</scope>
    <source>
        <strain evidence="2 3">JCM 6305</strain>
    </source>
</reference>
<evidence type="ECO:0000313" key="2">
    <source>
        <dbReference type="EMBL" id="GAA2444555.1"/>
    </source>
</evidence>
<dbReference type="PANTHER" id="PTHR38441">
    <property type="entry name" value="INTEGRAL MEMBRANE PROTEIN-RELATED"/>
    <property type="match status" value="1"/>
</dbReference>
<proteinExistence type="predicted"/>
<name>A0ABN3JYW4_9ACTN</name>
<dbReference type="Pfam" id="PF04341">
    <property type="entry name" value="DUF485"/>
    <property type="match status" value="1"/>
</dbReference>
<dbReference type="PANTHER" id="PTHR38441:SF1">
    <property type="entry name" value="MEMBRANE PROTEIN"/>
    <property type="match status" value="1"/>
</dbReference>
<feature type="transmembrane region" description="Helical" evidence="1">
    <location>
        <begin position="39"/>
        <end position="61"/>
    </location>
</feature>
<keyword evidence="1" id="KW-0472">Membrane</keyword>
<organism evidence="2 3">
    <name type="scientific">Streptomyces macrosporus</name>
    <dbReference type="NCBI Taxonomy" id="44032"/>
    <lineage>
        <taxon>Bacteria</taxon>
        <taxon>Bacillati</taxon>
        <taxon>Actinomycetota</taxon>
        <taxon>Actinomycetes</taxon>
        <taxon>Kitasatosporales</taxon>
        <taxon>Streptomycetaceae</taxon>
        <taxon>Streptomyces</taxon>
    </lineage>
</organism>
<dbReference type="RefSeq" id="WP_344322895.1">
    <property type="nucleotide sequence ID" value="NZ_BAAASZ010000020.1"/>
</dbReference>
<feature type="transmembrane region" description="Helical" evidence="1">
    <location>
        <begin position="73"/>
        <end position="94"/>
    </location>
</feature>
<evidence type="ECO:0000256" key="1">
    <source>
        <dbReference type="SAM" id="Phobius"/>
    </source>
</evidence>
<dbReference type="Proteomes" id="UP001501638">
    <property type="component" value="Unassembled WGS sequence"/>
</dbReference>